<evidence type="ECO:0000259" key="4">
    <source>
        <dbReference type="PROSITE" id="PS51462"/>
    </source>
</evidence>
<dbReference type="InterPro" id="IPR029033">
    <property type="entry name" value="His_PPase_superfam"/>
</dbReference>
<name>A0A4Q5IWW5_9ACTN</name>
<reference evidence="5 6" key="1">
    <citation type="submission" date="2019-01" db="EMBL/GenBank/DDBJ databases">
        <title>Nocardioides guangzhouensis sp. nov., an actinobacterium isolated from soil.</title>
        <authorList>
            <person name="Fu Y."/>
            <person name="Cai Y."/>
            <person name="Lin Z."/>
            <person name="Chen P."/>
        </authorList>
    </citation>
    <scope>NUCLEOTIDE SEQUENCE [LARGE SCALE GENOMIC DNA]</scope>
    <source>
        <strain evidence="5 6">NBRC 105384</strain>
    </source>
</reference>
<dbReference type="Gene3D" id="3.40.50.1240">
    <property type="entry name" value="Phosphoglycerate mutase-like"/>
    <property type="match status" value="1"/>
</dbReference>
<dbReference type="InterPro" id="IPR020476">
    <property type="entry name" value="Nudix_hydrolase"/>
</dbReference>
<dbReference type="InterPro" id="IPR020084">
    <property type="entry name" value="NUDIX_hydrolase_CS"/>
</dbReference>
<evidence type="ECO:0000256" key="2">
    <source>
        <dbReference type="ARBA" id="ARBA00022801"/>
    </source>
</evidence>
<keyword evidence="6" id="KW-1185">Reference proteome</keyword>
<comment type="similarity">
    <text evidence="1 3">Belongs to the Nudix hydrolase family.</text>
</comment>
<proteinExistence type="inferred from homology"/>
<gene>
    <name evidence="5" type="ORF">ETU37_15200</name>
</gene>
<dbReference type="Proteomes" id="UP000291189">
    <property type="component" value="Unassembled WGS sequence"/>
</dbReference>
<evidence type="ECO:0000313" key="6">
    <source>
        <dbReference type="Proteomes" id="UP000291189"/>
    </source>
</evidence>
<accession>A0A4Q5IWW5</accession>
<dbReference type="AlphaFoldDB" id="A0A4Q5IWW5"/>
<evidence type="ECO:0000256" key="1">
    <source>
        <dbReference type="ARBA" id="ARBA00005582"/>
    </source>
</evidence>
<dbReference type="InterPro" id="IPR051325">
    <property type="entry name" value="Nudix_hydrolase_domain"/>
</dbReference>
<dbReference type="Pfam" id="PF00293">
    <property type="entry name" value="NUDIX"/>
    <property type="match status" value="1"/>
</dbReference>
<dbReference type="PRINTS" id="PR00502">
    <property type="entry name" value="NUDIXFAMILY"/>
</dbReference>
<dbReference type="PROSITE" id="PS51462">
    <property type="entry name" value="NUDIX"/>
    <property type="match status" value="1"/>
</dbReference>
<dbReference type="PANTHER" id="PTHR21340">
    <property type="entry name" value="DIADENOSINE 5,5-P1,P4-TETRAPHOSPHATE PYROPHOSPHOHYDROLASE MUTT"/>
    <property type="match status" value="1"/>
</dbReference>
<dbReference type="InterPro" id="IPR015797">
    <property type="entry name" value="NUDIX_hydrolase-like_dom_sf"/>
</dbReference>
<dbReference type="CDD" id="cd03673">
    <property type="entry name" value="NUDIX_Ap6A_hydrolase"/>
    <property type="match status" value="1"/>
</dbReference>
<dbReference type="Gene3D" id="3.90.79.10">
    <property type="entry name" value="Nucleoside Triphosphate Pyrophosphohydrolase"/>
    <property type="match status" value="1"/>
</dbReference>
<feature type="domain" description="Nudix hydrolase" evidence="4">
    <location>
        <begin position="4"/>
        <end position="134"/>
    </location>
</feature>
<dbReference type="InterPro" id="IPR000086">
    <property type="entry name" value="NUDIX_hydrolase_dom"/>
</dbReference>
<dbReference type="PROSITE" id="PS00893">
    <property type="entry name" value="NUDIX_BOX"/>
    <property type="match status" value="1"/>
</dbReference>
<dbReference type="Pfam" id="PF00300">
    <property type="entry name" value="His_Phos_1"/>
    <property type="match status" value="1"/>
</dbReference>
<sequence length="288" mass="31604">MEEPEIIAAGAVVSRKGPQVLLIHRPKYDDWSFPKGKLDPGEHLVACAVREVAEETGLDVRLGPPLAHLDYNVGNGTLKSKRVHYWAGRVVGDPDVSGYVPNAEVDDVRWVDLDKARQQLTQQHDKDLLDAFADVRRRSTPLVVLRHASALSRKDFTGDDDRDRPLDEQGTVESHHLVPLLAAYGVRRILSSSSRRCWTTVAPYAHVAGIDLKVTHTLAEEDATAGGVGAVVQDLLTDRTPTVLCSHRPVLPMVWDALGVPGTKLEPGEMLVVHHRRGAVVAVEQHAL</sequence>
<evidence type="ECO:0000256" key="3">
    <source>
        <dbReference type="RuleBase" id="RU003476"/>
    </source>
</evidence>
<dbReference type="PANTHER" id="PTHR21340:SF0">
    <property type="entry name" value="BIS(5'-NUCLEOSYL)-TETRAPHOSPHATASE [ASYMMETRICAL]"/>
    <property type="match status" value="1"/>
</dbReference>
<protein>
    <submittedName>
        <fullName evidence="5">NUDIX hydrolase</fullName>
    </submittedName>
</protein>
<dbReference type="RefSeq" id="WP_129988202.1">
    <property type="nucleotide sequence ID" value="NZ_SDPU01000028.1"/>
</dbReference>
<evidence type="ECO:0000313" key="5">
    <source>
        <dbReference type="EMBL" id="RYU10610.1"/>
    </source>
</evidence>
<dbReference type="SUPFAM" id="SSF55811">
    <property type="entry name" value="Nudix"/>
    <property type="match status" value="1"/>
</dbReference>
<dbReference type="InterPro" id="IPR013078">
    <property type="entry name" value="His_Pase_superF_clade-1"/>
</dbReference>
<dbReference type="GO" id="GO:0006754">
    <property type="term" value="P:ATP biosynthetic process"/>
    <property type="evidence" value="ECO:0007669"/>
    <property type="project" value="TreeGrafter"/>
</dbReference>
<comment type="caution">
    <text evidence="5">The sequence shown here is derived from an EMBL/GenBank/DDBJ whole genome shotgun (WGS) entry which is preliminary data.</text>
</comment>
<dbReference type="SUPFAM" id="SSF53254">
    <property type="entry name" value="Phosphoglycerate mutase-like"/>
    <property type="match status" value="1"/>
</dbReference>
<dbReference type="GO" id="GO:0004081">
    <property type="term" value="F:bis(5'-nucleosyl)-tetraphosphatase (asymmetrical) activity"/>
    <property type="evidence" value="ECO:0007669"/>
    <property type="project" value="TreeGrafter"/>
</dbReference>
<dbReference type="GO" id="GO:0006167">
    <property type="term" value="P:AMP biosynthetic process"/>
    <property type="evidence" value="ECO:0007669"/>
    <property type="project" value="TreeGrafter"/>
</dbReference>
<keyword evidence="2 3" id="KW-0378">Hydrolase</keyword>
<dbReference type="OrthoDB" id="4287477at2"/>
<dbReference type="EMBL" id="SDPU01000028">
    <property type="protein sequence ID" value="RYU10610.1"/>
    <property type="molecule type" value="Genomic_DNA"/>
</dbReference>
<organism evidence="5 6">
    <name type="scientific">Nocardioides iriomotensis</name>
    <dbReference type="NCBI Taxonomy" id="715784"/>
    <lineage>
        <taxon>Bacteria</taxon>
        <taxon>Bacillati</taxon>
        <taxon>Actinomycetota</taxon>
        <taxon>Actinomycetes</taxon>
        <taxon>Propionibacteriales</taxon>
        <taxon>Nocardioidaceae</taxon>
        <taxon>Nocardioides</taxon>
    </lineage>
</organism>